<reference evidence="1" key="1">
    <citation type="submission" date="2014-11" db="EMBL/GenBank/DDBJ databases">
        <authorList>
            <person name="Amaro Gonzalez C."/>
        </authorList>
    </citation>
    <scope>NUCLEOTIDE SEQUENCE</scope>
</reference>
<organism evidence="1">
    <name type="scientific">Anguilla anguilla</name>
    <name type="common">European freshwater eel</name>
    <name type="synonym">Muraena anguilla</name>
    <dbReference type="NCBI Taxonomy" id="7936"/>
    <lineage>
        <taxon>Eukaryota</taxon>
        <taxon>Metazoa</taxon>
        <taxon>Chordata</taxon>
        <taxon>Craniata</taxon>
        <taxon>Vertebrata</taxon>
        <taxon>Euteleostomi</taxon>
        <taxon>Actinopterygii</taxon>
        <taxon>Neopterygii</taxon>
        <taxon>Teleostei</taxon>
        <taxon>Anguilliformes</taxon>
        <taxon>Anguillidae</taxon>
        <taxon>Anguilla</taxon>
    </lineage>
</organism>
<sequence length="8" mass="943">MSAYEETI</sequence>
<proteinExistence type="predicted"/>
<dbReference type="EMBL" id="GBXM01025545">
    <property type="protein sequence ID" value="JAH83032.1"/>
    <property type="molecule type" value="Transcribed_RNA"/>
</dbReference>
<name>A0A0E9VY72_ANGAN</name>
<reference evidence="1" key="2">
    <citation type="journal article" date="2015" name="Fish Shellfish Immunol.">
        <title>Early steps in the European eel (Anguilla anguilla)-Vibrio vulnificus interaction in the gills: Role of the RtxA13 toxin.</title>
        <authorList>
            <person name="Callol A."/>
            <person name="Pajuelo D."/>
            <person name="Ebbesson L."/>
            <person name="Teles M."/>
            <person name="MacKenzie S."/>
            <person name="Amaro C."/>
        </authorList>
    </citation>
    <scope>NUCLEOTIDE SEQUENCE</scope>
</reference>
<protein>
    <submittedName>
        <fullName evidence="1">Uncharacterized protein</fullName>
    </submittedName>
</protein>
<accession>A0A0E9VY72</accession>
<evidence type="ECO:0000313" key="1">
    <source>
        <dbReference type="EMBL" id="JAH83032.1"/>
    </source>
</evidence>